<gene>
    <name evidence="3" type="ORF">JAAARDRAFT_192297</name>
</gene>
<protein>
    <recommendedName>
        <fullName evidence="2">Ribonuclease H1 N-terminal domain-containing protein</fullName>
    </recommendedName>
</protein>
<dbReference type="EMBL" id="KL197715">
    <property type="protein sequence ID" value="KDQ59840.1"/>
    <property type="molecule type" value="Genomic_DNA"/>
</dbReference>
<dbReference type="SUPFAM" id="SSF55658">
    <property type="entry name" value="L9 N-domain-like"/>
    <property type="match status" value="1"/>
</dbReference>
<dbReference type="Proteomes" id="UP000027265">
    <property type="component" value="Unassembled WGS sequence"/>
</dbReference>
<evidence type="ECO:0000259" key="2">
    <source>
        <dbReference type="Pfam" id="PF01693"/>
    </source>
</evidence>
<keyword evidence="4" id="KW-1185">Reference proteome</keyword>
<feature type="domain" description="Ribonuclease H1 N-terminal" evidence="2">
    <location>
        <begin position="251"/>
        <end position="292"/>
    </location>
</feature>
<dbReference type="AlphaFoldDB" id="A0A067Q134"/>
<reference evidence="4" key="1">
    <citation type="journal article" date="2014" name="Proc. Natl. Acad. Sci. U.S.A.">
        <title>Extensive sampling of basidiomycete genomes demonstrates inadequacy of the white-rot/brown-rot paradigm for wood decay fungi.</title>
        <authorList>
            <person name="Riley R."/>
            <person name="Salamov A.A."/>
            <person name="Brown D.W."/>
            <person name="Nagy L.G."/>
            <person name="Floudas D."/>
            <person name="Held B.W."/>
            <person name="Levasseur A."/>
            <person name="Lombard V."/>
            <person name="Morin E."/>
            <person name="Otillar R."/>
            <person name="Lindquist E.A."/>
            <person name="Sun H."/>
            <person name="LaButti K.M."/>
            <person name="Schmutz J."/>
            <person name="Jabbour D."/>
            <person name="Luo H."/>
            <person name="Baker S.E."/>
            <person name="Pisabarro A.G."/>
            <person name="Walton J.D."/>
            <person name="Blanchette R.A."/>
            <person name="Henrissat B."/>
            <person name="Martin F."/>
            <person name="Cullen D."/>
            <person name="Hibbett D.S."/>
            <person name="Grigoriev I.V."/>
        </authorList>
    </citation>
    <scope>NUCLEOTIDE SEQUENCE [LARGE SCALE GENOMIC DNA]</scope>
    <source>
        <strain evidence="4">MUCL 33604</strain>
    </source>
</reference>
<feature type="compositionally biased region" description="Polar residues" evidence="1">
    <location>
        <begin position="166"/>
        <end position="187"/>
    </location>
</feature>
<feature type="region of interest" description="Disordered" evidence="1">
    <location>
        <begin position="160"/>
        <end position="187"/>
    </location>
</feature>
<evidence type="ECO:0000313" key="3">
    <source>
        <dbReference type="EMBL" id="KDQ59840.1"/>
    </source>
</evidence>
<dbReference type="InParanoid" id="A0A067Q134"/>
<feature type="compositionally biased region" description="Polar residues" evidence="1">
    <location>
        <begin position="131"/>
        <end position="147"/>
    </location>
</feature>
<feature type="region of interest" description="Disordered" evidence="1">
    <location>
        <begin position="1"/>
        <end position="88"/>
    </location>
</feature>
<evidence type="ECO:0000313" key="4">
    <source>
        <dbReference type="Proteomes" id="UP000027265"/>
    </source>
</evidence>
<dbReference type="InterPro" id="IPR037056">
    <property type="entry name" value="RNase_H1_N_sf"/>
</dbReference>
<dbReference type="Pfam" id="PF01693">
    <property type="entry name" value="Cauli_VI"/>
    <property type="match status" value="1"/>
</dbReference>
<dbReference type="Gene3D" id="3.40.970.10">
    <property type="entry name" value="Ribonuclease H1, N-terminal domain"/>
    <property type="match status" value="1"/>
</dbReference>
<name>A0A067Q134_9AGAM</name>
<dbReference type="HOGENOM" id="CLU_874536_0_0_1"/>
<proteinExistence type="predicted"/>
<dbReference type="InterPro" id="IPR009027">
    <property type="entry name" value="Ribosomal_bL9/RNase_H1_N"/>
</dbReference>
<organism evidence="3 4">
    <name type="scientific">Jaapia argillacea MUCL 33604</name>
    <dbReference type="NCBI Taxonomy" id="933084"/>
    <lineage>
        <taxon>Eukaryota</taxon>
        <taxon>Fungi</taxon>
        <taxon>Dikarya</taxon>
        <taxon>Basidiomycota</taxon>
        <taxon>Agaricomycotina</taxon>
        <taxon>Agaricomycetes</taxon>
        <taxon>Agaricomycetidae</taxon>
        <taxon>Jaapiales</taxon>
        <taxon>Jaapiaceae</taxon>
        <taxon>Jaapia</taxon>
    </lineage>
</organism>
<feature type="region of interest" description="Disordered" evidence="1">
    <location>
        <begin position="126"/>
        <end position="147"/>
    </location>
</feature>
<feature type="compositionally biased region" description="Basic and acidic residues" evidence="1">
    <location>
        <begin position="1"/>
        <end position="21"/>
    </location>
</feature>
<sequence length="318" mass="34549">MAQEKQSDHPKPPPIHWDRRPPGYPSLRDLANSLPPIVPLPPLLTAQQPQQEFNLPSPGPPPLPPKPPTLHALLQPPTPATPVMSSHPLLPPYPEELQPHIAISNHLTPSSPPPAYSDALGYIPHDPSPAQPVTTHHQEQSTQRNQSCCPCVCHIRTDSKKPANDATHTSAPSRNSQSLAPVPTPNSASTLIHASTCTSTPLVQTSAPGNQHTLPLAIMTVASSSTSSQNVHINAQDSRLESHITMIRFGKFYVVSKGLHIGIFESWPTASRFILGVPRAAYQMYRSNKEADEVFRKELVAGEVHILTSLGRVQQVVT</sequence>
<accession>A0A067Q134</accession>
<dbReference type="OrthoDB" id="3270804at2759"/>
<dbReference type="InterPro" id="IPR011320">
    <property type="entry name" value="RNase_H1_N"/>
</dbReference>
<feature type="compositionally biased region" description="Pro residues" evidence="1">
    <location>
        <begin position="57"/>
        <end position="68"/>
    </location>
</feature>
<evidence type="ECO:0000256" key="1">
    <source>
        <dbReference type="SAM" id="MobiDB-lite"/>
    </source>
</evidence>